<name>U1Q4K0_9ACTO</name>
<reference evidence="1 2" key="1">
    <citation type="submission" date="2013-08" db="EMBL/GenBank/DDBJ databases">
        <authorList>
            <person name="Weinstock G."/>
            <person name="Sodergren E."/>
            <person name="Wylie T."/>
            <person name="Fulton L."/>
            <person name="Fulton R."/>
            <person name="Fronick C."/>
            <person name="O'Laughlin M."/>
            <person name="Godfrey J."/>
            <person name="Miner T."/>
            <person name="Herter B."/>
            <person name="Appelbaum E."/>
            <person name="Cordes M."/>
            <person name="Lek S."/>
            <person name="Wollam A."/>
            <person name="Pepin K.H."/>
            <person name="Palsikar V.B."/>
            <person name="Mitreva M."/>
            <person name="Wilson R.K."/>
        </authorList>
    </citation>
    <scope>NUCLEOTIDE SEQUENCE [LARGE SCALE GENOMIC DNA]</scope>
    <source>
        <strain evidence="1 2">F0530</strain>
    </source>
</reference>
<dbReference type="EMBL" id="AWSC01000023">
    <property type="protein sequence ID" value="ERH17119.1"/>
    <property type="molecule type" value="Genomic_DNA"/>
</dbReference>
<dbReference type="Proteomes" id="UP000016481">
    <property type="component" value="Unassembled WGS sequence"/>
</dbReference>
<dbReference type="AlphaFoldDB" id="U1Q4K0"/>
<comment type="caution">
    <text evidence="1">The sequence shown here is derived from an EMBL/GenBank/DDBJ whole genome shotgun (WGS) entry which is preliminary data.</text>
</comment>
<proteinExistence type="predicted"/>
<dbReference type="HOGENOM" id="CLU_3211225_0_0_11"/>
<protein>
    <submittedName>
        <fullName evidence="1">Uncharacterized protein</fullName>
    </submittedName>
</protein>
<evidence type="ECO:0000313" key="1">
    <source>
        <dbReference type="EMBL" id="ERH17119.1"/>
    </source>
</evidence>
<evidence type="ECO:0000313" key="2">
    <source>
        <dbReference type="Proteomes" id="UP000016481"/>
    </source>
</evidence>
<sequence>MPLWPHRPSYVTLATAAQLRHASHTGPVTALWNAWLIAVAWPAR</sequence>
<gene>
    <name evidence="1" type="ORF">HMPREF1978_00713</name>
</gene>
<accession>U1Q4K0</accession>
<organism evidence="1 2">
    <name type="scientific">Actinomyces graevenitzii F0530</name>
    <dbReference type="NCBI Taxonomy" id="1321817"/>
    <lineage>
        <taxon>Bacteria</taxon>
        <taxon>Bacillati</taxon>
        <taxon>Actinomycetota</taxon>
        <taxon>Actinomycetes</taxon>
        <taxon>Actinomycetales</taxon>
        <taxon>Actinomycetaceae</taxon>
        <taxon>Actinomyces</taxon>
    </lineage>
</organism>